<accession>A0A183P3C1</accession>
<name>A0A183P3C1_9TREM</name>
<evidence type="ECO:0000313" key="3">
    <source>
        <dbReference type="Proteomes" id="UP000269396"/>
    </source>
</evidence>
<proteinExistence type="predicted"/>
<dbReference type="EMBL" id="UZAL01029231">
    <property type="protein sequence ID" value="VDP46817.1"/>
    <property type="molecule type" value="Genomic_DNA"/>
</dbReference>
<reference evidence="2 3" key="1">
    <citation type="submission" date="2018-11" db="EMBL/GenBank/DDBJ databases">
        <authorList>
            <consortium name="Pathogen Informatics"/>
        </authorList>
    </citation>
    <scope>NUCLEOTIDE SEQUENCE [LARGE SCALE GENOMIC DNA]</scope>
    <source>
        <strain>Denwood</strain>
        <strain evidence="3">Zambia</strain>
    </source>
</reference>
<evidence type="ECO:0000313" key="2">
    <source>
        <dbReference type="EMBL" id="VDP46817.1"/>
    </source>
</evidence>
<gene>
    <name evidence="2" type="ORF">SMTD_LOCUS8857</name>
</gene>
<protein>
    <submittedName>
        <fullName evidence="2">Uncharacterized protein</fullName>
    </submittedName>
</protein>
<dbReference type="Proteomes" id="UP000269396">
    <property type="component" value="Unassembled WGS sequence"/>
</dbReference>
<keyword evidence="3" id="KW-1185">Reference proteome</keyword>
<dbReference type="AlphaFoldDB" id="A0A183P3C1"/>
<evidence type="ECO:0000256" key="1">
    <source>
        <dbReference type="SAM" id="MobiDB-lite"/>
    </source>
</evidence>
<sequence>MVVIHDAPSDPEMFISKTCPVMGSNLIVPETPCTNTGLSSSQKDDVLLNAHEIIAVSAQKQKDNKLRSTLNAAAPNGSHHSATAVSDDSYYRDSLIPENMSDASNDD</sequence>
<feature type="region of interest" description="Disordered" evidence="1">
    <location>
        <begin position="69"/>
        <end position="107"/>
    </location>
</feature>
<organism evidence="2 3">
    <name type="scientific">Schistosoma mattheei</name>
    <dbReference type="NCBI Taxonomy" id="31246"/>
    <lineage>
        <taxon>Eukaryota</taxon>
        <taxon>Metazoa</taxon>
        <taxon>Spiralia</taxon>
        <taxon>Lophotrochozoa</taxon>
        <taxon>Platyhelminthes</taxon>
        <taxon>Trematoda</taxon>
        <taxon>Digenea</taxon>
        <taxon>Strigeidida</taxon>
        <taxon>Schistosomatoidea</taxon>
        <taxon>Schistosomatidae</taxon>
        <taxon>Schistosoma</taxon>
    </lineage>
</organism>